<accession>A0A4S4JTC1</accession>
<dbReference type="InterPro" id="IPR038144">
    <property type="entry name" value="IPI"/>
</dbReference>
<dbReference type="RefSeq" id="WP_003322159.1">
    <property type="nucleotide sequence ID" value="NZ_ALPT02000031.1"/>
</dbReference>
<sequence>MKKLASVFILTVCFLAACGLGDTQTGSSPEEDEINEEVNNEEENNEEVNGEGVFDELEYKVETNQTDSELTVEMTLTNTSTESAMLSFSSGQKYEITLTNAAGEEVYRYSADKMFTMAIIQEVIPGGEELILSETVQLDEFEPGEYELTATIIVYTINDTEITQSPFEETVTIQIGS</sequence>
<dbReference type="Pfam" id="PF12690">
    <property type="entry name" value="BsuPI"/>
    <property type="match status" value="1"/>
</dbReference>
<dbReference type="PROSITE" id="PS51257">
    <property type="entry name" value="PROKAR_LIPOPROTEIN"/>
    <property type="match status" value="1"/>
</dbReference>
<evidence type="ECO:0000259" key="2">
    <source>
        <dbReference type="Pfam" id="PF12690"/>
    </source>
</evidence>
<organism evidence="3 4">
    <name type="scientific">Alkalihalobacillus alcalophilus ATCC 27647 = CGMCC 1.3604</name>
    <dbReference type="NCBI Taxonomy" id="1218173"/>
    <lineage>
        <taxon>Bacteria</taxon>
        <taxon>Bacillati</taxon>
        <taxon>Bacillota</taxon>
        <taxon>Bacilli</taxon>
        <taxon>Bacillales</taxon>
        <taxon>Bacillaceae</taxon>
        <taxon>Alkalihalobacillus</taxon>
    </lineage>
</organism>
<keyword evidence="1" id="KW-0732">Signal</keyword>
<comment type="caution">
    <text evidence="3">The sequence shown here is derived from an EMBL/GenBank/DDBJ whole genome shotgun (WGS) entry which is preliminary data.</text>
</comment>
<feature type="chain" id="PRO_5038917876" description="Intracellular proteinase inhibitor BsuPI domain-containing protein" evidence="1">
    <location>
        <begin position="20"/>
        <end position="177"/>
    </location>
</feature>
<dbReference type="Gene3D" id="2.60.40.2360">
    <property type="entry name" value="Intracellular proteinase inhibitor BsuPI"/>
    <property type="match status" value="1"/>
</dbReference>
<dbReference type="InterPro" id="IPR020481">
    <property type="entry name" value="Intracell_prot_inh_BsuPI"/>
</dbReference>
<proteinExistence type="predicted"/>
<dbReference type="OrthoDB" id="1357684at2"/>
<feature type="signal peptide" evidence="1">
    <location>
        <begin position="1"/>
        <end position="19"/>
    </location>
</feature>
<evidence type="ECO:0000313" key="4">
    <source>
        <dbReference type="Proteomes" id="UP000297014"/>
    </source>
</evidence>
<gene>
    <name evidence="3" type="ORF">AJ85_06185</name>
</gene>
<protein>
    <recommendedName>
        <fullName evidence="2">Intracellular proteinase inhibitor BsuPI domain-containing protein</fullName>
    </recommendedName>
</protein>
<dbReference type="EMBL" id="JALP01000395">
    <property type="protein sequence ID" value="THG88363.1"/>
    <property type="molecule type" value="Genomic_DNA"/>
</dbReference>
<dbReference type="AlphaFoldDB" id="A0A4S4JTC1"/>
<feature type="domain" description="Intracellular proteinase inhibitor BsuPI" evidence="2">
    <location>
        <begin position="57"/>
        <end position="152"/>
    </location>
</feature>
<name>A0A4S4JTC1_ALKAL</name>
<reference evidence="3 4" key="1">
    <citation type="submission" date="2014-01" db="EMBL/GenBank/DDBJ databases">
        <title>Draft genome sequencing of Bacillus alcalophilus CGMCC 1.3604.</title>
        <authorList>
            <person name="Yang J."/>
            <person name="Diao L."/>
            <person name="Yang S."/>
        </authorList>
    </citation>
    <scope>NUCLEOTIDE SEQUENCE [LARGE SCALE GENOMIC DNA]</scope>
    <source>
        <strain evidence="3 4">CGMCC 1.3604</strain>
    </source>
</reference>
<evidence type="ECO:0000313" key="3">
    <source>
        <dbReference type="EMBL" id="THG88363.1"/>
    </source>
</evidence>
<dbReference type="Proteomes" id="UP000297014">
    <property type="component" value="Unassembled WGS sequence"/>
</dbReference>
<evidence type="ECO:0000256" key="1">
    <source>
        <dbReference type="SAM" id="SignalP"/>
    </source>
</evidence>